<dbReference type="Pfam" id="PF00753">
    <property type="entry name" value="Lactamase_B"/>
    <property type="match status" value="1"/>
</dbReference>
<gene>
    <name evidence="8" type="ORF">APZ16_02445</name>
</gene>
<evidence type="ECO:0000313" key="8">
    <source>
        <dbReference type="EMBL" id="KUO42553.1"/>
    </source>
</evidence>
<dbReference type="Gene3D" id="3.40.50.10710">
    <property type="entry name" value="Metallo-hydrolase/oxidoreductase"/>
    <property type="match status" value="1"/>
</dbReference>
<keyword evidence="6" id="KW-0694">RNA-binding</keyword>
<dbReference type="Pfam" id="PF22505">
    <property type="entry name" value="RNase_J_b_CASP"/>
    <property type="match status" value="1"/>
</dbReference>
<evidence type="ECO:0000256" key="4">
    <source>
        <dbReference type="ARBA" id="ARBA00022833"/>
    </source>
</evidence>
<accession>A0A147K108</accession>
<dbReference type="InterPro" id="IPR001279">
    <property type="entry name" value="Metallo-B-lactamas"/>
</dbReference>
<evidence type="ECO:0000256" key="2">
    <source>
        <dbReference type="ARBA" id="ARBA00022723"/>
    </source>
</evidence>
<dbReference type="PANTHER" id="PTHR43694:SF1">
    <property type="entry name" value="RIBONUCLEASE J"/>
    <property type="match status" value="1"/>
</dbReference>
<organism evidence="8 9">
    <name type="scientific">Hadarchaeum yellowstonense</name>
    <dbReference type="NCBI Taxonomy" id="1776334"/>
    <lineage>
        <taxon>Archaea</taxon>
        <taxon>Methanobacteriati</taxon>
        <taxon>Candidatus Hadarchaeota</taxon>
        <taxon>Candidatus Hadarchaeia</taxon>
        <taxon>Candidatus Hadarchaeales</taxon>
        <taxon>Candidatus Hadarchaeaceae</taxon>
        <taxon>Candidatus Hadarchaeum</taxon>
    </lineage>
</organism>
<dbReference type="InterPro" id="IPR036866">
    <property type="entry name" value="RibonucZ/Hydroxyglut_hydro"/>
</dbReference>
<dbReference type="InterPro" id="IPR055132">
    <property type="entry name" value="RNase_J_b_CASP"/>
</dbReference>
<evidence type="ECO:0000259" key="7">
    <source>
        <dbReference type="SMART" id="SM00849"/>
    </source>
</evidence>
<dbReference type="SUPFAM" id="SSF56281">
    <property type="entry name" value="Metallo-hydrolase/oxidoreductase"/>
    <property type="match status" value="1"/>
</dbReference>
<name>A0A147K108_HADYE</name>
<reference evidence="8 9" key="1">
    <citation type="journal article" date="2016" name="Nat. Microbiol.">
        <title>Genomic inference of the metabolism of cosmopolitan subsurface Archaea, Hadesarchaea.</title>
        <authorList>
            <person name="Baker B.J."/>
            <person name="Saw J.H."/>
            <person name="Lind A.E."/>
            <person name="Lazar C.S."/>
            <person name="Hinrichs K.-U."/>
            <person name="Teske A.P."/>
            <person name="Ettema T.J."/>
        </authorList>
    </citation>
    <scope>NUCLEOTIDE SEQUENCE [LARGE SCALE GENOMIC DNA]</scope>
</reference>
<feature type="domain" description="Metallo-beta-lactamase" evidence="7">
    <location>
        <begin position="15"/>
        <end position="213"/>
    </location>
</feature>
<dbReference type="STRING" id="1776334.APZ16_02445"/>
<keyword evidence="5" id="KW-0269">Exonuclease</keyword>
<evidence type="ECO:0000256" key="5">
    <source>
        <dbReference type="ARBA" id="ARBA00022839"/>
    </source>
</evidence>
<protein>
    <recommendedName>
        <fullName evidence="7">Metallo-beta-lactamase domain-containing protein</fullName>
    </recommendedName>
</protein>
<proteinExistence type="predicted"/>
<dbReference type="GO" id="GO:0003723">
    <property type="term" value="F:RNA binding"/>
    <property type="evidence" value="ECO:0007669"/>
    <property type="project" value="UniProtKB-KW"/>
</dbReference>
<dbReference type="Pfam" id="PF07521">
    <property type="entry name" value="RMMBL"/>
    <property type="match status" value="1"/>
</dbReference>
<dbReference type="Gene3D" id="3.60.15.10">
    <property type="entry name" value="Ribonuclease Z/Hydroxyacylglutathione hydrolase-like"/>
    <property type="match status" value="1"/>
</dbReference>
<dbReference type="CDD" id="cd07714">
    <property type="entry name" value="RNaseJ_MBL-fold"/>
    <property type="match status" value="1"/>
</dbReference>
<sequence>MTVEIIPIGGLGEVGKNMTALGFDGDYIIVDMGIRLDSIMAFEDAEIGRMSREELININGIPDDNILHGRRVRAIVLTHGHLDHIGAVGKLAYAYNAPIYGTPFTIELTKRLLREESGPRIKNELITVNPGDSIRTHGIDIEFINATHSILHTVFVLVKKEDDSVLFASDFKLDEQPLLGERTDRARLKRLASDGLLAALVGAVRLDEPGPTKSEAHARQMLKEVMGEACSNNGLVIVTTFSSHIVRLKSIVDLAFEIGRTPVLVGRSLRNYCTAAMDLGLVDFPPELSIHGRPNAVHNLLREINKSRSDYVLVCTGHQGEPTSVLSKIANGQLPLDICDGDEVIFSASVIPNPINESNRELLETKLMAKGAHIYRGVHVSGHAGRADTAEFLELVKPDNLIPCHSTFDKLRLMVELGRELGYEDDRLHQLRNGTSLVLGD</sequence>
<evidence type="ECO:0000256" key="3">
    <source>
        <dbReference type="ARBA" id="ARBA00022801"/>
    </source>
</evidence>
<evidence type="ECO:0000256" key="6">
    <source>
        <dbReference type="ARBA" id="ARBA00022884"/>
    </source>
</evidence>
<keyword evidence="1" id="KW-0540">Nuclease</keyword>
<keyword evidence="2" id="KW-0479">Metal-binding</keyword>
<dbReference type="InterPro" id="IPR042173">
    <property type="entry name" value="RNase_J_2"/>
</dbReference>
<dbReference type="Proteomes" id="UP000074294">
    <property type="component" value="Unassembled WGS sequence"/>
</dbReference>
<keyword evidence="4" id="KW-0862">Zinc</keyword>
<dbReference type="GO" id="GO:0046872">
    <property type="term" value="F:metal ion binding"/>
    <property type="evidence" value="ECO:0007669"/>
    <property type="project" value="UniProtKB-KW"/>
</dbReference>
<evidence type="ECO:0000256" key="1">
    <source>
        <dbReference type="ARBA" id="ARBA00022722"/>
    </source>
</evidence>
<evidence type="ECO:0000313" key="9">
    <source>
        <dbReference type="Proteomes" id="UP000074294"/>
    </source>
</evidence>
<dbReference type="AlphaFoldDB" id="A0A147K108"/>
<dbReference type="PANTHER" id="PTHR43694">
    <property type="entry name" value="RIBONUCLEASE J"/>
    <property type="match status" value="1"/>
</dbReference>
<dbReference type="EMBL" id="LQMQ01000004">
    <property type="protein sequence ID" value="KUO42553.1"/>
    <property type="molecule type" value="Genomic_DNA"/>
</dbReference>
<keyword evidence="3" id="KW-0378">Hydrolase</keyword>
<comment type="caution">
    <text evidence="8">The sequence shown here is derived from an EMBL/GenBank/DDBJ whole genome shotgun (WGS) entry which is preliminary data.</text>
</comment>
<dbReference type="InterPro" id="IPR011108">
    <property type="entry name" value="RMMBL"/>
</dbReference>
<dbReference type="GO" id="GO:0004527">
    <property type="term" value="F:exonuclease activity"/>
    <property type="evidence" value="ECO:0007669"/>
    <property type="project" value="UniProtKB-KW"/>
</dbReference>
<dbReference type="SMART" id="SM00849">
    <property type="entry name" value="Lactamase_B"/>
    <property type="match status" value="1"/>
</dbReference>